<name>A0A379WU66_SALET</name>
<protein>
    <submittedName>
        <fullName evidence="1">Uncharacterized protein</fullName>
    </submittedName>
</protein>
<evidence type="ECO:0000313" key="2">
    <source>
        <dbReference type="Proteomes" id="UP000254712"/>
    </source>
</evidence>
<dbReference type="EMBL" id="UGXT01000002">
    <property type="protein sequence ID" value="SUH37470.1"/>
    <property type="molecule type" value="Genomic_DNA"/>
</dbReference>
<organism evidence="1 2">
    <name type="scientific">Salmonella enterica I</name>
    <dbReference type="NCBI Taxonomy" id="59201"/>
    <lineage>
        <taxon>Bacteria</taxon>
        <taxon>Pseudomonadati</taxon>
        <taxon>Pseudomonadota</taxon>
        <taxon>Gammaproteobacteria</taxon>
        <taxon>Enterobacterales</taxon>
        <taxon>Enterobacteriaceae</taxon>
        <taxon>Salmonella</taxon>
    </lineage>
</organism>
<evidence type="ECO:0000313" key="1">
    <source>
        <dbReference type="EMBL" id="SUH37470.1"/>
    </source>
</evidence>
<proteinExistence type="predicted"/>
<dbReference type="Proteomes" id="UP000254712">
    <property type="component" value="Unassembled WGS sequence"/>
</dbReference>
<reference evidence="1 2" key="1">
    <citation type="submission" date="2018-06" db="EMBL/GenBank/DDBJ databases">
        <authorList>
            <consortium name="Pathogen Informatics"/>
            <person name="Doyle S."/>
        </authorList>
    </citation>
    <scope>NUCLEOTIDE SEQUENCE [LARGE SCALE GENOMIC DNA]</scope>
    <source>
        <strain evidence="1 2">NCTC8261</strain>
    </source>
</reference>
<sequence>MCFMFTKNICQTFTSKGQANSVAAAESNVNCGMASEAIPNVAVPAKINPDEIFFFFEFLMADSCDFPYSSTTLIKCLKNYLPHLAFDLVFFLASHALRFLVHALRIPVDLFL</sequence>
<gene>
    <name evidence="1" type="ORF">NCTC8261_03767</name>
</gene>
<dbReference type="AlphaFoldDB" id="A0A379WU66"/>
<accession>A0A379WU66</accession>